<name>A0A1T9AJM9_9MYCO</name>
<dbReference type="Gene3D" id="3.30.1380.10">
    <property type="match status" value="1"/>
</dbReference>
<dbReference type="EMBL" id="FVGW01000001">
    <property type="protein sequence ID" value="SKL52529.1"/>
    <property type="molecule type" value="Genomic_DNA"/>
</dbReference>
<proteinExistence type="predicted"/>
<dbReference type="Proteomes" id="UP000190074">
    <property type="component" value="Unassembled WGS sequence"/>
</dbReference>
<sequence>MSFRTAYGNTVSENGWRMCNRDECDIVRIDELYLVDTAPLRKGAPLTILGAWLYWYDRNVEEITSPVWGWSATNDVANSNHLAGTAVDVMAPKYPWQRYTMDAATQAKVRKGLALFEGSVFWGRDWSRPDEMHYQMAWPEGDKRNDAFAAKLRAGYLGIYAPAQPPAVDPIVLHQQFVQEAPDRKLLEYIAEQLGPGHPDWASKGMTLRDKVWSK</sequence>
<evidence type="ECO:0000313" key="3">
    <source>
        <dbReference type="Proteomes" id="UP000190074"/>
    </source>
</evidence>
<dbReference type="Pfam" id="PF13539">
    <property type="entry name" value="Peptidase_M15_4"/>
    <property type="match status" value="1"/>
</dbReference>
<dbReference type="InterPro" id="IPR039561">
    <property type="entry name" value="Peptidase_M15C"/>
</dbReference>
<protein>
    <submittedName>
        <fullName evidence="2">Putative secreted chitinase</fullName>
    </submittedName>
</protein>
<reference evidence="2 3" key="1">
    <citation type="submission" date="2016-11" db="EMBL/GenBank/DDBJ databases">
        <authorList>
            <consortium name="Pathogen Informatics"/>
        </authorList>
    </citation>
    <scope>NUCLEOTIDE SEQUENCE [LARGE SCALE GENOMIC DNA]</scope>
    <source>
        <strain evidence="2 3">911</strain>
    </source>
</reference>
<dbReference type="RefSeq" id="WP_005061757.1">
    <property type="nucleotide sequence ID" value="NZ_FVAE01000003.1"/>
</dbReference>
<evidence type="ECO:0000313" key="2">
    <source>
        <dbReference type="EMBL" id="SKL52529.1"/>
    </source>
</evidence>
<accession>A0A1T9AJM9</accession>
<feature type="domain" description="Peptidase M15C" evidence="1">
    <location>
        <begin position="77"/>
        <end position="136"/>
    </location>
</feature>
<dbReference type="SUPFAM" id="SSF55166">
    <property type="entry name" value="Hedgehog/DD-peptidase"/>
    <property type="match status" value="1"/>
</dbReference>
<dbReference type="InterPro" id="IPR009045">
    <property type="entry name" value="Zn_M74/Hedgehog-like"/>
</dbReference>
<gene>
    <name evidence="2" type="ORF">SAMEA2259716_00903</name>
</gene>
<dbReference type="AlphaFoldDB" id="A0A1T9AJM9"/>
<organism evidence="2 3">
    <name type="scientific">Mycobacteroides abscessus subsp. massiliense</name>
    <dbReference type="NCBI Taxonomy" id="1962118"/>
    <lineage>
        <taxon>Bacteria</taxon>
        <taxon>Bacillati</taxon>
        <taxon>Actinomycetota</taxon>
        <taxon>Actinomycetes</taxon>
        <taxon>Mycobacteriales</taxon>
        <taxon>Mycobacteriaceae</taxon>
        <taxon>Mycobacteroides</taxon>
        <taxon>Mycobacteroides abscessus</taxon>
    </lineage>
</organism>
<evidence type="ECO:0000259" key="1">
    <source>
        <dbReference type="Pfam" id="PF13539"/>
    </source>
</evidence>
<dbReference type="GO" id="GO:0008233">
    <property type="term" value="F:peptidase activity"/>
    <property type="evidence" value="ECO:0007669"/>
    <property type="project" value="InterPro"/>
</dbReference>